<dbReference type="AlphaFoldDB" id="A0A2U4AMJ0"/>
<feature type="compositionally biased region" description="Polar residues" evidence="2">
    <location>
        <begin position="1042"/>
        <end position="1056"/>
    </location>
</feature>
<feature type="compositionally biased region" description="Pro residues" evidence="2">
    <location>
        <begin position="635"/>
        <end position="646"/>
    </location>
</feature>
<dbReference type="PANTHER" id="PTHR46345:SF11">
    <property type="entry name" value="FORMIN-J-LIKE"/>
    <property type="match status" value="1"/>
</dbReference>
<keyword evidence="1" id="KW-0175">Coiled coil</keyword>
<evidence type="ECO:0000313" key="7">
    <source>
        <dbReference type="RefSeq" id="XP_019782185.2"/>
    </source>
</evidence>
<dbReference type="OrthoDB" id="26518at2759"/>
<feature type="compositionally biased region" description="Polar residues" evidence="2">
    <location>
        <begin position="954"/>
        <end position="973"/>
    </location>
</feature>
<dbReference type="InterPro" id="IPR042201">
    <property type="entry name" value="FH2_Formin_sf"/>
</dbReference>
<feature type="compositionally biased region" description="Polar residues" evidence="2">
    <location>
        <begin position="159"/>
        <end position="178"/>
    </location>
</feature>
<feature type="compositionally biased region" description="Polar residues" evidence="2">
    <location>
        <begin position="727"/>
        <end position="737"/>
    </location>
</feature>
<organism evidence="4 5">
    <name type="scientific">Tursiops truncatus</name>
    <name type="common">Atlantic bottle-nosed dolphin</name>
    <name type="synonym">Delphinus truncatus</name>
    <dbReference type="NCBI Taxonomy" id="9739"/>
    <lineage>
        <taxon>Eukaryota</taxon>
        <taxon>Metazoa</taxon>
        <taxon>Chordata</taxon>
        <taxon>Craniata</taxon>
        <taxon>Vertebrata</taxon>
        <taxon>Euteleostomi</taxon>
        <taxon>Mammalia</taxon>
        <taxon>Eutheria</taxon>
        <taxon>Laurasiatheria</taxon>
        <taxon>Artiodactyla</taxon>
        <taxon>Whippomorpha</taxon>
        <taxon>Cetacea</taxon>
        <taxon>Odontoceti</taxon>
        <taxon>Delphinidae</taxon>
        <taxon>Tursiops</taxon>
    </lineage>
</organism>
<evidence type="ECO:0000313" key="8">
    <source>
        <dbReference type="RefSeq" id="XP_019782186.2"/>
    </source>
</evidence>
<protein>
    <submittedName>
        <fullName evidence="5 6">FH2 domain-containing protein 1 isoform X1</fullName>
    </submittedName>
</protein>
<feature type="compositionally biased region" description="Basic and acidic residues" evidence="2">
    <location>
        <begin position="858"/>
        <end position="879"/>
    </location>
</feature>
<evidence type="ECO:0000256" key="1">
    <source>
        <dbReference type="SAM" id="Coils"/>
    </source>
</evidence>
<dbReference type="Pfam" id="PF02181">
    <property type="entry name" value="FH2"/>
    <property type="match status" value="1"/>
</dbReference>
<accession>A0A2U4AMJ0</accession>
<feature type="compositionally biased region" description="Polar residues" evidence="2">
    <location>
        <begin position="820"/>
        <end position="837"/>
    </location>
</feature>
<evidence type="ECO:0000313" key="6">
    <source>
        <dbReference type="RefSeq" id="XP_019782184.2"/>
    </source>
</evidence>
<feature type="coiled-coil region" evidence="1">
    <location>
        <begin position="475"/>
        <end position="502"/>
    </location>
</feature>
<dbReference type="Proteomes" id="UP000245320">
    <property type="component" value="Chromosome 5"/>
</dbReference>
<dbReference type="RefSeq" id="XP_019782183.2">
    <property type="nucleotide sequence ID" value="XM_019926624.2"/>
</dbReference>
<dbReference type="SUPFAM" id="SSF101447">
    <property type="entry name" value="Formin homology 2 domain (FH2 domain)"/>
    <property type="match status" value="1"/>
</dbReference>
<evidence type="ECO:0000256" key="2">
    <source>
        <dbReference type="SAM" id="MobiDB-lite"/>
    </source>
</evidence>
<dbReference type="Gene3D" id="1.20.58.2220">
    <property type="entry name" value="Formin, FH2 domain"/>
    <property type="match status" value="1"/>
</dbReference>
<feature type="compositionally biased region" description="Pro residues" evidence="2">
    <location>
        <begin position="51"/>
        <end position="98"/>
    </location>
</feature>
<feature type="compositionally biased region" description="Pro residues" evidence="2">
    <location>
        <begin position="1024"/>
        <end position="1038"/>
    </location>
</feature>
<name>A0A2U4AMJ0_TURTR</name>
<feature type="compositionally biased region" description="Polar residues" evidence="2">
    <location>
        <begin position="770"/>
        <end position="780"/>
    </location>
</feature>
<dbReference type="GeneID" id="101329765"/>
<feature type="domain" description="FH2" evidence="3">
    <location>
        <begin position="105"/>
        <end position="500"/>
    </location>
</feature>
<evidence type="ECO:0000313" key="4">
    <source>
        <dbReference type="Proteomes" id="UP000245320"/>
    </source>
</evidence>
<feature type="region of interest" description="Disordered" evidence="2">
    <location>
        <begin position="159"/>
        <end position="179"/>
    </location>
</feature>
<dbReference type="RefSeq" id="XP_019782184.2">
    <property type="nucleotide sequence ID" value="XM_019926625.2"/>
</dbReference>
<sequence length="1149" mass="123148">MSVSACLLPQGQEIISLEGNSTMHVMNCVSLVSDKGNGNIATTAGFMIGQTPPPPPPPLPPPPPPCPYSGKGFPPPPPPPPPPLPGGPPVPPPPPGLPPTSHLNGYSHLGKKKRIRSFFWKTIPEEQVRGKTNIWTLAAREQHHYQIDTKSVEELFGQQENTTKSSPSGRGGPLNSSFREGREEITILDAKRSMNIGIFLKQFKKSPLSIVEDIHQGKSEHYGSETLREFLKLLPESEEIKKLKAFSGDVAKLSLADSFLHCLIQVPNCSLRIEAMVLKKEFLPSCSSLYTDITILRTATKELMSCEELHSILHLVLQAGNIMNAGGYAGNAVGFKLSSLLKLADTKANKPGMNLLHFVAQEAQKKDAVLLNFSEKLHHVQEAARLSLDNTEAELHSLFVRTRSLKENVQRDGELCQQMEDFLQFALGKLAELERWKQKLQDEAHTLIDFFCEDKDTVKLDECLQIFRDFCVKFNKAVKDNHDREVQELRRLQRLKELEQKRHFWPAGELGFGRSSSENDVELLTKRGVEDLPPFLHSRPISLSYRPPNTRRSRLSLSIVADRELLTFLESSTDSPEELKFHSLPRSCPWQAPASGARTEPGGQRDQGSSPAHRPPVSEGQEETPHPTSAWPGQLPAPRPEEPAPALPRVRRNGVSILRKRNSEPVGLGSVRSPPLSPLALGIREHELVTGLAQFDLQAAKGPEELAPLTVNDFSPMELASVEDENPQSLGASNGSPTPVGRGAQGGPSPAPGDGSAAPDEPISAAPVSEGSSNPENQDPGSLFYISDTTDCSLTLDCSEGTDSRPEGGDPGEGGDGEGSVSSRAGETGGSQVSSNPACHPPAEAPTAASAGSLSGKSEPDCKGGLPKDRPARGREVMAPKRGPLKEASTGASRAGPARRGAAAAGPVRTLTGWESESMRKVVPISRAGRAPPPGKRAPREGPVGANPPAPLSRRSSVLGTPNASPGRSSTAVRTGREPPAPTRSSFRKPSAKPLRNVPRQKPEENKICRSGSQGPDSPEEPPRAPPAPSAPRGPAPVPSFARNTVASSSRCQRTDSPPVARSPGLTRTVSQRQLKVKGGPEDAAPKDSGALRRAGSVRAPRKGPESAEGPGDSAQAPPKGRGAGERASFRLKDACRGALGKGLHPLWK</sequence>
<keyword evidence="4" id="KW-1185">Reference proteome</keyword>
<dbReference type="CTD" id="85462"/>
<gene>
    <name evidence="5 6 7 8" type="primary">FHDC1</name>
</gene>
<dbReference type="PANTHER" id="PTHR46345">
    <property type="entry name" value="INVERTED FORMIN-2"/>
    <property type="match status" value="1"/>
</dbReference>
<evidence type="ECO:0000259" key="3">
    <source>
        <dbReference type="PROSITE" id="PS51444"/>
    </source>
</evidence>
<dbReference type="InterPro" id="IPR015425">
    <property type="entry name" value="FH2_Formin"/>
</dbReference>
<dbReference type="SMART" id="SM00498">
    <property type="entry name" value="FH2"/>
    <property type="match status" value="1"/>
</dbReference>
<proteinExistence type="predicted"/>
<reference evidence="5 6" key="1">
    <citation type="submission" date="2025-04" db="UniProtKB">
        <authorList>
            <consortium name="RefSeq"/>
        </authorList>
    </citation>
    <scope>IDENTIFICATION</scope>
    <source>
        <tissue evidence="5 6">Spleen</tissue>
    </source>
</reference>
<feature type="region of interest" description="Disordered" evidence="2">
    <location>
        <begin position="722"/>
        <end position="1130"/>
    </location>
</feature>
<evidence type="ECO:0000313" key="5">
    <source>
        <dbReference type="RefSeq" id="XP_019782183.2"/>
    </source>
</evidence>
<feature type="region of interest" description="Disordered" evidence="2">
    <location>
        <begin position="42"/>
        <end position="107"/>
    </location>
</feature>
<dbReference type="RefSeq" id="XP_019782186.2">
    <property type="nucleotide sequence ID" value="XM_019926627.2"/>
</dbReference>
<feature type="region of interest" description="Disordered" evidence="2">
    <location>
        <begin position="572"/>
        <end position="653"/>
    </location>
</feature>
<dbReference type="PROSITE" id="PS51444">
    <property type="entry name" value="FH2"/>
    <property type="match status" value="1"/>
</dbReference>
<feature type="compositionally biased region" description="Low complexity" evidence="2">
    <location>
        <begin position="888"/>
        <end position="910"/>
    </location>
</feature>
<dbReference type="RefSeq" id="XP_019782185.2">
    <property type="nucleotide sequence ID" value="XM_019926626.2"/>
</dbReference>
<feature type="compositionally biased region" description="Gly residues" evidence="2">
    <location>
        <begin position="809"/>
        <end position="818"/>
    </location>
</feature>